<organism evidence="4 5">
    <name type="scientific">Metabacillus halosaccharovorans</name>
    <dbReference type="NCBI Taxonomy" id="930124"/>
    <lineage>
        <taxon>Bacteria</taxon>
        <taxon>Bacillati</taxon>
        <taxon>Bacillota</taxon>
        <taxon>Bacilli</taxon>
        <taxon>Bacillales</taxon>
        <taxon>Bacillaceae</taxon>
        <taxon>Metabacillus</taxon>
    </lineage>
</organism>
<keyword evidence="1" id="KW-0749">Sporulation</keyword>
<dbReference type="InterPro" id="IPR012347">
    <property type="entry name" value="Ferritin-like"/>
</dbReference>
<dbReference type="Pfam" id="PF07875">
    <property type="entry name" value="Coat_F"/>
    <property type="match status" value="1"/>
</dbReference>
<dbReference type="RefSeq" id="WP_264142644.1">
    <property type="nucleotide sequence ID" value="NZ_JAOYEY010000035.1"/>
</dbReference>
<evidence type="ECO:0000313" key="5">
    <source>
        <dbReference type="Proteomes" id="UP001526147"/>
    </source>
</evidence>
<keyword evidence="4" id="KW-0167">Capsid protein</keyword>
<evidence type="ECO:0000313" key="4">
    <source>
        <dbReference type="EMBL" id="MCV9885956.1"/>
    </source>
</evidence>
<comment type="subcellular location">
    <subcellularLocation>
        <location evidence="2">Spore coat</location>
    </subcellularLocation>
</comment>
<dbReference type="EMBL" id="JAOYEY010000035">
    <property type="protein sequence ID" value="MCV9885956.1"/>
    <property type="molecule type" value="Genomic_DNA"/>
</dbReference>
<comment type="caution">
    <text evidence="4">The sequence shown here is derived from an EMBL/GenBank/DDBJ whole genome shotgun (WGS) entry which is preliminary data.</text>
</comment>
<accession>A0ABT3DG24</accession>
<dbReference type="PANTHER" id="PTHR39183:SF1">
    <property type="entry name" value="SPORE COAT PROTEIN F-LIKE PROTEIN YHCQ"/>
    <property type="match status" value="1"/>
</dbReference>
<dbReference type="PANTHER" id="PTHR39183">
    <property type="entry name" value="SPORE COAT PROTEIN F-LIKE PROTEIN YHCQ"/>
    <property type="match status" value="1"/>
</dbReference>
<comment type="similarity">
    <text evidence="3">Belongs to the CotF family.</text>
</comment>
<dbReference type="InterPro" id="IPR012851">
    <property type="entry name" value="Spore_coat_CotF-like"/>
</dbReference>
<dbReference type="Proteomes" id="UP001526147">
    <property type="component" value="Unassembled WGS sequence"/>
</dbReference>
<dbReference type="Gene3D" id="1.20.1260.10">
    <property type="match status" value="1"/>
</dbReference>
<protein>
    <submittedName>
        <fullName evidence="4">Spore coat protein</fullName>
    </submittedName>
</protein>
<gene>
    <name evidence="4" type="ORF">OIH86_09825</name>
</gene>
<evidence type="ECO:0000256" key="1">
    <source>
        <dbReference type="ARBA" id="ARBA00022969"/>
    </source>
</evidence>
<reference evidence="4 5" key="1">
    <citation type="submission" date="2022-10" db="EMBL/GenBank/DDBJ databases">
        <title>Draft genome assembly of moderately radiation resistant bacterium Metabacillus halosaccharovorans.</title>
        <authorList>
            <person name="Pal S."/>
            <person name="Gopinathan A."/>
        </authorList>
    </citation>
    <scope>NUCLEOTIDE SEQUENCE [LARGE SCALE GENOMIC DNA]</scope>
    <source>
        <strain evidence="4 5">VITHBRA001</strain>
    </source>
</reference>
<keyword evidence="5" id="KW-1185">Reference proteome</keyword>
<evidence type="ECO:0000256" key="3">
    <source>
        <dbReference type="ARBA" id="ARBA00024344"/>
    </source>
</evidence>
<evidence type="ECO:0000256" key="2">
    <source>
        <dbReference type="ARBA" id="ARBA00024325"/>
    </source>
</evidence>
<name>A0ABT3DG24_9BACI</name>
<sequence>MQSQMNQVNIGAHEIMECHEVLSCMINGVNQFQLLQQHCQDQNLQNILQNQLSFMTNEYTAFVNTLQQKGNQGQLQSLQTSMKTTPTYGIKMNGVPEAPNASLNQLNDRDVASLMLGTHKSGAVMKMHAALELTDSQMREMMTQSAKNCADQAYETWMYMNQKGYYQVPTFDQATTNAMIKSYQPNALYSNQQQTF</sequence>
<keyword evidence="4" id="KW-0946">Virion</keyword>
<proteinExistence type="inferred from homology"/>